<proteinExistence type="predicted"/>
<name>A0ACB9JMW9_9ASTR</name>
<reference evidence="2" key="1">
    <citation type="journal article" date="2022" name="Mol. Ecol. Resour.">
        <title>The genomes of chicory, endive, great burdock and yacon provide insights into Asteraceae palaeo-polyploidization history and plant inulin production.</title>
        <authorList>
            <person name="Fan W."/>
            <person name="Wang S."/>
            <person name="Wang H."/>
            <person name="Wang A."/>
            <person name="Jiang F."/>
            <person name="Liu H."/>
            <person name="Zhao H."/>
            <person name="Xu D."/>
            <person name="Zhang Y."/>
        </authorList>
    </citation>
    <scope>NUCLEOTIDE SEQUENCE [LARGE SCALE GENOMIC DNA]</scope>
    <source>
        <strain evidence="2">cv. Yunnan</strain>
    </source>
</reference>
<evidence type="ECO:0000313" key="1">
    <source>
        <dbReference type="EMBL" id="KAI3821684.1"/>
    </source>
</evidence>
<dbReference type="Proteomes" id="UP001056120">
    <property type="component" value="Linkage Group LG03"/>
</dbReference>
<reference evidence="1 2" key="2">
    <citation type="journal article" date="2022" name="Mol. Ecol. Resour.">
        <title>The genomes of chicory, endive, great burdock and yacon provide insights into Asteraceae paleo-polyploidization history and plant inulin production.</title>
        <authorList>
            <person name="Fan W."/>
            <person name="Wang S."/>
            <person name="Wang H."/>
            <person name="Wang A."/>
            <person name="Jiang F."/>
            <person name="Liu H."/>
            <person name="Zhao H."/>
            <person name="Xu D."/>
            <person name="Zhang Y."/>
        </authorList>
    </citation>
    <scope>NUCLEOTIDE SEQUENCE [LARGE SCALE GENOMIC DNA]</scope>
    <source>
        <strain evidence="2">cv. Yunnan</strain>
        <tissue evidence="1">Leaves</tissue>
    </source>
</reference>
<organism evidence="1 2">
    <name type="scientific">Smallanthus sonchifolius</name>
    <dbReference type="NCBI Taxonomy" id="185202"/>
    <lineage>
        <taxon>Eukaryota</taxon>
        <taxon>Viridiplantae</taxon>
        <taxon>Streptophyta</taxon>
        <taxon>Embryophyta</taxon>
        <taxon>Tracheophyta</taxon>
        <taxon>Spermatophyta</taxon>
        <taxon>Magnoliopsida</taxon>
        <taxon>eudicotyledons</taxon>
        <taxon>Gunneridae</taxon>
        <taxon>Pentapetalae</taxon>
        <taxon>asterids</taxon>
        <taxon>campanulids</taxon>
        <taxon>Asterales</taxon>
        <taxon>Asteraceae</taxon>
        <taxon>Asteroideae</taxon>
        <taxon>Heliantheae alliance</taxon>
        <taxon>Millerieae</taxon>
        <taxon>Smallanthus</taxon>
    </lineage>
</organism>
<protein>
    <submittedName>
        <fullName evidence="1">Uncharacterized protein</fullName>
    </submittedName>
</protein>
<sequence length="93" mass="10184">MAKGVKAARTVDGGGEERMFQLENGIRKRVYSRASKDDDETTNSSCSTADPSTSGFQINGEITTTIDCFVCSGYQTLASRIRHLCDRAVSCYF</sequence>
<gene>
    <name evidence="1" type="ORF">L1987_09253</name>
</gene>
<dbReference type="EMBL" id="CM042020">
    <property type="protein sequence ID" value="KAI3821684.1"/>
    <property type="molecule type" value="Genomic_DNA"/>
</dbReference>
<accession>A0ACB9JMW9</accession>
<comment type="caution">
    <text evidence="1">The sequence shown here is derived from an EMBL/GenBank/DDBJ whole genome shotgun (WGS) entry which is preliminary data.</text>
</comment>
<keyword evidence="2" id="KW-1185">Reference proteome</keyword>
<evidence type="ECO:0000313" key="2">
    <source>
        <dbReference type="Proteomes" id="UP001056120"/>
    </source>
</evidence>